<evidence type="ECO:0000313" key="2">
    <source>
        <dbReference type="Proteomes" id="UP000460287"/>
    </source>
</evidence>
<dbReference type="InterPro" id="IPR009097">
    <property type="entry name" value="Cyclic_Pdiesterase"/>
</dbReference>
<keyword evidence="2" id="KW-1185">Reference proteome</keyword>
<comment type="caution">
    <text evidence="1">The sequence shown here is derived from an EMBL/GenBank/DDBJ whole genome shotgun (WGS) entry which is preliminary data.</text>
</comment>
<gene>
    <name evidence="1" type="ORF">FYJ33_09515</name>
</gene>
<protein>
    <submittedName>
        <fullName evidence="1">Uncharacterized protein</fullName>
    </submittedName>
</protein>
<name>A0A7X2MYX0_9CLOT</name>
<organism evidence="1 2">
    <name type="scientific">Inconstantimicrobium porci</name>
    <dbReference type="NCBI Taxonomy" id="2652291"/>
    <lineage>
        <taxon>Bacteria</taxon>
        <taxon>Bacillati</taxon>
        <taxon>Bacillota</taxon>
        <taxon>Clostridia</taxon>
        <taxon>Eubacteriales</taxon>
        <taxon>Clostridiaceae</taxon>
        <taxon>Inconstantimicrobium</taxon>
    </lineage>
</organism>
<dbReference type="SUPFAM" id="SSF55144">
    <property type="entry name" value="LigT-like"/>
    <property type="match status" value="1"/>
</dbReference>
<sequence length="174" mass="20228">MKYYLVASFDNDSYSHIEAVQKRISKKYKTSRNATKPRILLETIEDPDFDKLDKIITGFLAPYKKFKVEVLNVSAQNNSYHSLNLNIESKGYIKRFNRCFNALLYSNGFNVKSNHNMDELCIFLGNLNIKDQVNISNVDIPLNFQTIKVNKIELTKSLNNKPDSIIKTYTLRDY</sequence>
<reference evidence="1 2" key="1">
    <citation type="submission" date="2019-08" db="EMBL/GenBank/DDBJ databases">
        <title>In-depth cultivation of the pig gut microbiome towards novel bacterial diversity and tailored functional studies.</title>
        <authorList>
            <person name="Wylensek D."/>
            <person name="Hitch T.C.A."/>
            <person name="Clavel T."/>
        </authorList>
    </citation>
    <scope>NUCLEOTIDE SEQUENCE [LARGE SCALE GENOMIC DNA]</scope>
    <source>
        <strain evidence="1 2">WCA-383-APC-5B</strain>
    </source>
</reference>
<accession>A0A7X2MYX0</accession>
<evidence type="ECO:0000313" key="1">
    <source>
        <dbReference type="EMBL" id="MSR91639.1"/>
    </source>
</evidence>
<dbReference type="AlphaFoldDB" id="A0A7X2MYX0"/>
<dbReference type="EMBL" id="VULX01000013">
    <property type="protein sequence ID" value="MSR91639.1"/>
    <property type="molecule type" value="Genomic_DNA"/>
</dbReference>
<dbReference type="RefSeq" id="WP_154531536.1">
    <property type="nucleotide sequence ID" value="NZ_VULX01000013.1"/>
</dbReference>
<proteinExistence type="predicted"/>
<dbReference type="Proteomes" id="UP000460287">
    <property type="component" value="Unassembled WGS sequence"/>
</dbReference>